<dbReference type="Proteomes" id="UP000308652">
    <property type="component" value="Unassembled WGS sequence"/>
</dbReference>
<name>A0A5C3LF86_9AGAR</name>
<feature type="chain" id="PRO_5022940736" evidence="1">
    <location>
        <begin position="19"/>
        <end position="108"/>
    </location>
</feature>
<dbReference type="EMBL" id="ML213706">
    <property type="protein sequence ID" value="TFK31809.1"/>
    <property type="molecule type" value="Genomic_DNA"/>
</dbReference>
<evidence type="ECO:0000313" key="2">
    <source>
        <dbReference type="EMBL" id="TFK31809.1"/>
    </source>
</evidence>
<gene>
    <name evidence="2" type="ORF">BDQ12DRAFT_693529</name>
</gene>
<dbReference type="OrthoDB" id="10598137at2759"/>
<reference evidence="2 3" key="1">
    <citation type="journal article" date="2019" name="Nat. Ecol. Evol.">
        <title>Megaphylogeny resolves global patterns of mushroom evolution.</title>
        <authorList>
            <person name="Varga T."/>
            <person name="Krizsan K."/>
            <person name="Foldi C."/>
            <person name="Dima B."/>
            <person name="Sanchez-Garcia M."/>
            <person name="Sanchez-Ramirez S."/>
            <person name="Szollosi G.J."/>
            <person name="Szarkandi J.G."/>
            <person name="Papp V."/>
            <person name="Albert L."/>
            <person name="Andreopoulos W."/>
            <person name="Angelini C."/>
            <person name="Antonin V."/>
            <person name="Barry K.W."/>
            <person name="Bougher N.L."/>
            <person name="Buchanan P."/>
            <person name="Buyck B."/>
            <person name="Bense V."/>
            <person name="Catcheside P."/>
            <person name="Chovatia M."/>
            <person name="Cooper J."/>
            <person name="Damon W."/>
            <person name="Desjardin D."/>
            <person name="Finy P."/>
            <person name="Geml J."/>
            <person name="Haridas S."/>
            <person name="Hughes K."/>
            <person name="Justo A."/>
            <person name="Karasinski D."/>
            <person name="Kautmanova I."/>
            <person name="Kiss B."/>
            <person name="Kocsube S."/>
            <person name="Kotiranta H."/>
            <person name="LaButti K.M."/>
            <person name="Lechner B.E."/>
            <person name="Liimatainen K."/>
            <person name="Lipzen A."/>
            <person name="Lukacs Z."/>
            <person name="Mihaltcheva S."/>
            <person name="Morgado L.N."/>
            <person name="Niskanen T."/>
            <person name="Noordeloos M.E."/>
            <person name="Ohm R.A."/>
            <person name="Ortiz-Santana B."/>
            <person name="Ovrebo C."/>
            <person name="Racz N."/>
            <person name="Riley R."/>
            <person name="Savchenko A."/>
            <person name="Shiryaev A."/>
            <person name="Soop K."/>
            <person name="Spirin V."/>
            <person name="Szebenyi C."/>
            <person name="Tomsovsky M."/>
            <person name="Tulloss R.E."/>
            <person name="Uehling J."/>
            <person name="Grigoriev I.V."/>
            <person name="Vagvolgyi C."/>
            <person name="Papp T."/>
            <person name="Martin F.M."/>
            <person name="Miettinen O."/>
            <person name="Hibbett D.S."/>
            <person name="Nagy L.G."/>
        </authorList>
    </citation>
    <scope>NUCLEOTIDE SEQUENCE [LARGE SCALE GENOMIC DNA]</scope>
    <source>
        <strain evidence="2 3">CBS 166.37</strain>
    </source>
</reference>
<dbReference type="AlphaFoldDB" id="A0A5C3LF86"/>
<organism evidence="2 3">
    <name type="scientific">Crucibulum laeve</name>
    <dbReference type="NCBI Taxonomy" id="68775"/>
    <lineage>
        <taxon>Eukaryota</taxon>
        <taxon>Fungi</taxon>
        <taxon>Dikarya</taxon>
        <taxon>Basidiomycota</taxon>
        <taxon>Agaricomycotina</taxon>
        <taxon>Agaricomycetes</taxon>
        <taxon>Agaricomycetidae</taxon>
        <taxon>Agaricales</taxon>
        <taxon>Agaricineae</taxon>
        <taxon>Nidulariaceae</taxon>
        <taxon>Crucibulum</taxon>
    </lineage>
</organism>
<sequence>MVRSLIFVTFLVATLSSAANILSERSVEASCFNCTQTIGENDQHGPFSLSPFGQSSDGLFLFCGYLGKGSSDLEQGTPQTFCIYDATTGRIVEGGNGDGLCPEEATAC</sequence>
<feature type="signal peptide" evidence="1">
    <location>
        <begin position="1"/>
        <end position="18"/>
    </location>
</feature>
<proteinExistence type="predicted"/>
<evidence type="ECO:0000313" key="3">
    <source>
        <dbReference type="Proteomes" id="UP000308652"/>
    </source>
</evidence>
<keyword evidence="3" id="KW-1185">Reference proteome</keyword>
<keyword evidence="1" id="KW-0732">Signal</keyword>
<protein>
    <submittedName>
        <fullName evidence="2">Uncharacterized protein</fullName>
    </submittedName>
</protein>
<evidence type="ECO:0000256" key="1">
    <source>
        <dbReference type="SAM" id="SignalP"/>
    </source>
</evidence>
<accession>A0A5C3LF86</accession>